<sequence>MVTPPLDICSLRGDTSPLPALKRGLPVFLKISYSLGISLMRQLENLGEERDVYFVSVQKYPQRVLRLYCWPGNKVVNASTPFSTPTPDSTIVPDVCRVFKQIYGSNAFRQPDQTIASDNRISDYFEFESLPMPLFLTFCPQQGLTNRFIEVGKTQERTSAPAPAVGSRWRSNGVIYQRLRIYGNKHAFALKHPASRRRPGSGWNFHTRTVNF</sequence>
<dbReference type="Proteomes" id="UP000299102">
    <property type="component" value="Unassembled WGS sequence"/>
</dbReference>
<dbReference type="AlphaFoldDB" id="A0A4C2A1U6"/>
<organism evidence="1 2">
    <name type="scientific">Eumeta variegata</name>
    <name type="common">Bagworm moth</name>
    <name type="synonym">Eumeta japonica</name>
    <dbReference type="NCBI Taxonomy" id="151549"/>
    <lineage>
        <taxon>Eukaryota</taxon>
        <taxon>Metazoa</taxon>
        <taxon>Ecdysozoa</taxon>
        <taxon>Arthropoda</taxon>
        <taxon>Hexapoda</taxon>
        <taxon>Insecta</taxon>
        <taxon>Pterygota</taxon>
        <taxon>Neoptera</taxon>
        <taxon>Endopterygota</taxon>
        <taxon>Lepidoptera</taxon>
        <taxon>Glossata</taxon>
        <taxon>Ditrysia</taxon>
        <taxon>Tineoidea</taxon>
        <taxon>Psychidae</taxon>
        <taxon>Oiketicinae</taxon>
        <taxon>Eumeta</taxon>
    </lineage>
</organism>
<name>A0A4C2A1U6_EUMVA</name>
<proteinExistence type="predicted"/>
<gene>
    <name evidence="1" type="ORF">EVAR_69790_1</name>
</gene>
<reference evidence="1 2" key="1">
    <citation type="journal article" date="2019" name="Commun. Biol.">
        <title>The bagworm genome reveals a unique fibroin gene that provides high tensile strength.</title>
        <authorList>
            <person name="Kono N."/>
            <person name="Nakamura H."/>
            <person name="Ohtoshi R."/>
            <person name="Tomita M."/>
            <person name="Numata K."/>
            <person name="Arakawa K."/>
        </authorList>
    </citation>
    <scope>NUCLEOTIDE SEQUENCE [LARGE SCALE GENOMIC DNA]</scope>
</reference>
<keyword evidence="2" id="KW-1185">Reference proteome</keyword>
<accession>A0A4C2A1U6</accession>
<evidence type="ECO:0000313" key="2">
    <source>
        <dbReference type="Proteomes" id="UP000299102"/>
    </source>
</evidence>
<protein>
    <submittedName>
        <fullName evidence="1">Uncharacterized protein</fullName>
    </submittedName>
</protein>
<comment type="caution">
    <text evidence="1">The sequence shown here is derived from an EMBL/GenBank/DDBJ whole genome shotgun (WGS) entry which is preliminary data.</text>
</comment>
<dbReference type="EMBL" id="BGZK01002532">
    <property type="protein sequence ID" value="GBP94676.1"/>
    <property type="molecule type" value="Genomic_DNA"/>
</dbReference>
<evidence type="ECO:0000313" key="1">
    <source>
        <dbReference type="EMBL" id="GBP94676.1"/>
    </source>
</evidence>